<proteinExistence type="predicted"/>
<reference evidence="1 2" key="1">
    <citation type="submission" date="2019-12" db="EMBL/GenBank/DDBJ databases">
        <title>Chromosome-level assembly of the Caenorhabditis remanei genome.</title>
        <authorList>
            <person name="Teterina A.A."/>
            <person name="Willis J.H."/>
            <person name="Phillips P.C."/>
        </authorList>
    </citation>
    <scope>NUCLEOTIDE SEQUENCE [LARGE SCALE GENOMIC DNA]</scope>
    <source>
        <strain evidence="1 2">PX506</strain>
        <tissue evidence="1">Whole organism</tissue>
    </source>
</reference>
<comment type="caution">
    <text evidence="1">The sequence shown here is derived from an EMBL/GenBank/DDBJ whole genome shotgun (WGS) entry which is preliminary data.</text>
</comment>
<accession>A0A6A5HDA0</accession>
<dbReference type="KEGG" id="crq:GCK72_004950"/>
<dbReference type="EMBL" id="WUAV01000002">
    <property type="protein sequence ID" value="KAF1764999.1"/>
    <property type="molecule type" value="Genomic_DNA"/>
</dbReference>
<evidence type="ECO:0000313" key="1">
    <source>
        <dbReference type="EMBL" id="KAF1764999.1"/>
    </source>
</evidence>
<organism evidence="1 2">
    <name type="scientific">Caenorhabditis remanei</name>
    <name type="common">Caenorhabditis vulgaris</name>
    <dbReference type="NCBI Taxonomy" id="31234"/>
    <lineage>
        <taxon>Eukaryota</taxon>
        <taxon>Metazoa</taxon>
        <taxon>Ecdysozoa</taxon>
        <taxon>Nematoda</taxon>
        <taxon>Chromadorea</taxon>
        <taxon>Rhabditida</taxon>
        <taxon>Rhabditina</taxon>
        <taxon>Rhabditomorpha</taxon>
        <taxon>Rhabditoidea</taxon>
        <taxon>Rhabditidae</taxon>
        <taxon>Peloderinae</taxon>
        <taxon>Caenorhabditis</taxon>
    </lineage>
</organism>
<dbReference type="Proteomes" id="UP000483820">
    <property type="component" value="Chromosome II"/>
</dbReference>
<dbReference type="CTD" id="78774021"/>
<dbReference type="GeneID" id="78774021"/>
<evidence type="ECO:0000313" key="2">
    <source>
        <dbReference type="Proteomes" id="UP000483820"/>
    </source>
</evidence>
<dbReference type="AlphaFoldDB" id="A0A6A5HDA0"/>
<dbReference type="RefSeq" id="XP_053589155.1">
    <property type="nucleotide sequence ID" value="XM_053724961.1"/>
</dbReference>
<sequence length="195" mass="22535">MGNGSVVYSGDHHTLDFGFNGMKRFSEDLIHRRFLPNHFPEDRLDWHDRRVLVGHIVIMHDACDGQLDERWLPNIPGDIVGKSIGLNPVECSRPDKDHVSFPLKELLDWNFRLKEIAFKWPKLLLVDLASFQVHPKLAFGHLLELSNELQRYPIPTRGGWPKAMIDGAETTVLQVSTSSDSWYLQIELWLVQSWN</sequence>
<name>A0A6A5HDA0_CAERE</name>
<protein>
    <submittedName>
        <fullName evidence="1">Uncharacterized protein</fullName>
    </submittedName>
</protein>
<gene>
    <name evidence="1" type="ORF">GCK72_004950</name>
</gene>